<evidence type="ECO:0000256" key="1">
    <source>
        <dbReference type="SAM" id="MobiDB-lite"/>
    </source>
</evidence>
<dbReference type="Proteomes" id="UP000663831">
    <property type="component" value="Unassembled WGS sequence"/>
</dbReference>
<gene>
    <name evidence="2" type="ORF">RDB_LOCUS23469</name>
</gene>
<evidence type="ECO:0008006" key="4">
    <source>
        <dbReference type="Google" id="ProtNLM"/>
    </source>
</evidence>
<name>A0A8H2X3B8_9AGAM</name>
<sequence length="270" mass="30749">MDHEKVYTILVQGTPFTLSHSQIKFDSPNYFTTCFLGDFCESQTRSVQLTRSPSVFSLIRDYLCGYMVLPLSDHSIPRGMTTTQVVSNLKADALFYQLEGLVGLCDEHLEALARGISASHRYLFIGWEACKEEEPINYRNLDMDNLDKYLPTPRQLGWHLYVTKEEFETLNLENMMLREAFINGGTVALKALTGLSTSAEKVLPSHGRKRWLIGVINNYSDKESDDEDEGTDSQGEEEEEEEEEEETDEDEQVSVFEGFPGEVLVVFLEE</sequence>
<dbReference type="PANTHER" id="PTHR31758:SF2">
    <property type="entry name" value="BTB_POZ DOMAIN-CONTAINING PROTEIN YLR108C"/>
    <property type="match status" value="1"/>
</dbReference>
<reference evidence="2" key="1">
    <citation type="submission" date="2021-01" db="EMBL/GenBank/DDBJ databases">
        <authorList>
            <person name="Kaushik A."/>
        </authorList>
    </citation>
    <scope>NUCLEOTIDE SEQUENCE</scope>
    <source>
        <strain evidence="2">AG3-1AP</strain>
    </source>
</reference>
<organism evidence="2 3">
    <name type="scientific">Rhizoctonia solani</name>
    <dbReference type="NCBI Taxonomy" id="456999"/>
    <lineage>
        <taxon>Eukaryota</taxon>
        <taxon>Fungi</taxon>
        <taxon>Dikarya</taxon>
        <taxon>Basidiomycota</taxon>
        <taxon>Agaricomycotina</taxon>
        <taxon>Agaricomycetes</taxon>
        <taxon>Cantharellales</taxon>
        <taxon>Ceratobasidiaceae</taxon>
        <taxon>Rhizoctonia</taxon>
    </lineage>
</organism>
<feature type="compositionally biased region" description="Acidic residues" evidence="1">
    <location>
        <begin position="223"/>
        <end position="252"/>
    </location>
</feature>
<dbReference type="AlphaFoldDB" id="A0A8H2X3B8"/>
<feature type="region of interest" description="Disordered" evidence="1">
    <location>
        <begin position="220"/>
        <end position="255"/>
    </location>
</feature>
<dbReference type="SUPFAM" id="SSF54695">
    <property type="entry name" value="POZ domain"/>
    <property type="match status" value="1"/>
</dbReference>
<dbReference type="InterPro" id="IPR011333">
    <property type="entry name" value="SKP1/BTB/POZ_sf"/>
</dbReference>
<accession>A0A8H2X3B8</accession>
<dbReference type="EMBL" id="CAJMWV010000735">
    <property type="protein sequence ID" value="CAE6412485.1"/>
    <property type="molecule type" value="Genomic_DNA"/>
</dbReference>
<proteinExistence type="predicted"/>
<dbReference type="Gene3D" id="3.30.710.10">
    <property type="entry name" value="Potassium Channel Kv1.1, Chain A"/>
    <property type="match status" value="1"/>
</dbReference>
<comment type="caution">
    <text evidence="2">The sequence shown here is derived from an EMBL/GenBank/DDBJ whole genome shotgun (WGS) entry which is preliminary data.</text>
</comment>
<dbReference type="PANTHER" id="PTHR31758">
    <property type="entry name" value="BTB/POZ DOMAIN-CONTAINING PROTEIN YLR108C"/>
    <property type="match status" value="1"/>
</dbReference>
<evidence type="ECO:0000313" key="3">
    <source>
        <dbReference type="Proteomes" id="UP000663831"/>
    </source>
</evidence>
<protein>
    <recommendedName>
        <fullName evidence="4">BTB domain-containing protein</fullName>
    </recommendedName>
</protein>
<evidence type="ECO:0000313" key="2">
    <source>
        <dbReference type="EMBL" id="CAE6412485.1"/>
    </source>
</evidence>